<evidence type="ECO:0000256" key="1">
    <source>
        <dbReference type="SAM" id="MobiDB-lite"/>
    </source>
</evidence>
<feature type="region of interest" description="Disordered" evidence="1">
    <location>
        <begin position="240"/>
        <end position="286"/>
    </location>
</feature>
<dbReference type="InterPro" id="IPR044650">
    <property type="entry name" value="SRFR1-like"/>
</dbReference>
<comment type="caution">
    <text evidence="2">The sequence shown here is derived from an EMBL/GenBank/DDBJ whole genome shotgun (WGS) entry which is preliminary data.</text>
</comment>
<dbReference type="EMBL" id="BFEA01000419">
    <property type="protein sequence ID" value="GBG82838.1"/>
    <property type="molecule type" value="Genomic_DNA"/>
</dbReference>
<dbReference type="OrthoDB" id="1926212at2759"/>
<dbReference type="PANTHER" id="PTHR44749">
    <property type="entry name" value="SUPPRESSOR OF RPS4-RLD 1"/>
    <property type="match status" value="1"/>
</dbReference>
<sequence length="641" mass="71062">MLGCLHQLLTKMHDVGPEVERHVHSRFNLHAEEDKLTTAETVVQMLEISGRVQQIIDRGRMALDQFIAELLAKISDEAAKEEDKGEGTDYAALLCKDHGENLRTLQYLGFYQQECMGYTATKLGLPFSQFDIDKDLDPLFKEAWCKKHPPQLLVPGYAMQPPIPRVVSTVPQLEETPERMKLIQNAIQIGQLIQNQCPGFLHNARQHHMAGFAAIEIAQTVSRVWNEMKMKEMKMECAARQSGPEEATVSTNGPVLLPSARSMAGSQAPGTDSNNASRVDAEVSNDGQGAMDATEIQNDIGTESRNSGGGIMHDGKTQERLAAVAGQELNGTAAKKTFGWRDLYNIPVKWRQVSEPCDTVVWVDLLSKEEFEAGFGSHTPMVQGQSRIVRYYPNFARAFALMKQTMLEAGEVYNGANNPVSVSDTVLHERIIAAKDCKDLYPIVGEDFWVVTPCEGLHTGKVLEGTRLTLQKSMMPSIRNGYNFSIRTPGTPPRWADYDAELEAVWKELCDAVCSRNAEEISKEEKTRIQDCILTLSFYWYNFMPLARGTAAVGYITLLGLLMACGLQPTARIPKGVQVDWEAILTRHPEQFISSIRTWLYPSITVVNGAKCGACDSLPVISEALPTLADVIGALNRSVKL</sequence>
<organism evidence="2 3">
    <name type="scientific">Chara braunii</name>
    <name type="common">Braun's stonewort</name>
    <dbReference type="NCBI Taxonomy" id="69332"/>
    <lineage>
        <taxon>Eukaryota</taxon>
        <taxon>Viridiplantae</taxon>
        <taxon>Streptophyta</taxon>
        <taxon>Charophyceae</taxon>
        <taxon>Charales</taxon>
        <taxon>Characeae</taxon>
        <taxon>Chara</taxon>
    </lineage>
</organism>
<reference evidence="2 3" key="1">
    <citation type="journal article" date="2018" name="Cell">
        <title>The Chara Genome: Secondary Complexity and Implications for Plant Terrestrialization.</title>
        <authorList>
            <person name="Nishiyama T."/>
            <person name="Sakayama H."/>
            <person name="Vries J.D."/>
            <person name="Buschmann H."/>
            <person name="Saint-Marcoux D."/>
            <person name="Ullrich K.K."/>
            <person name="Haas F.B."/>
            <person name="Vanderstraeten L."/>
            <person name="Becker D."/>
            <person name="Lang D."/>
            <person name="Vosolsobe S."/>
            <person name="Rombauts S."/>
            <person name="Wilhelmsson P.K.I."/>
            <person name="Janitza P."/>
            <person name="Kern R."/>
            <person name="Heyl A."/>
            <person name="Rumpler F."/>
            <person name="Villalobos L.I.A.C."/>
            <person name="Clay J.M."/>
            <person name="Skokan R."/>
            <person name="Toyoda A."/>
            <person name="Suzuki Y."/>
            <person name="Kagoshima H."/>
            <person name="Schijlen E."/>
            <person name="Tajeshwar N."/>
            <person name="Catarino B."/>
            <person name="Hetherington A.J."/>
            <person name="Saltykova A."/>
            <person name="Bonnot C."/>
            <person name="Breuninger H."/>
            <person name="Symeonidi A."/>
            <person name="Radhakrishnan G.V."/>
            <person name="Van Nieuwerburgh F."/>
            <person name="Deforce D."/>
            <person name="Chang C."/>
            <person name="Karol K.G."/>
            <person name="Hedrich R."/>
            <person name="Ulvskov P."/>
            <person name="Glockner G."/>
            <person name="Delwiche C.F."/>
            <person name="Petrasek J."/>
            <person name="Van de Peer Y."/>
            <person name="Friml J."/>
            <person name="Beilby M."/>
            <person name="Dolan L."/>
            <person name="Kohara Y."/>
            <person name="Sugano S."/>
            <person name="Fujiyama A."/>
            <person name="Delaux P.-M."/>
            <person name="Quint M."/>
            <person name="TheiBen G."/>
            <person name="Hagemann M."/>
            <person name="Harholt J."/>
            <person name="Dunand C."/>
            <person name="Zachgo S."/>
            <person name="Langdale J."/>
            <person name="Maumus F."/>
            <person name="Straeten D.V.D."/>
            <person name="Gould S.B."/>
            <person name="Rensing S.A."/>
        </authorList>
    </citation>
    <scope>NUCLEOTIDE SEQUENCE [LARGE SCALE GENOMIC DNA]</scope>
    <source>
        <strain evidence="2 3">S276</strain>
    </source>
</reference>
<feature type="compositionally biased region" description="Polar residues" evidence="1">
    <location>
        <begin position="264"/>
        <end position="277"/>
    </location>
</feature>
<dbReference type="Gramene" id="GBG82838">
    <property type="protein sequence ID" value="GBG82838"/>
    <property type="gene ID" value="CBR_g36368"/>
</dbReference>
<protein>
    <submittedName>
        <fullName evidence="2">Uncharacterized protein</fullName>
    </submittedName>
</protein>
<dbReference type="AlphaFoldDB" id="A0A388LKI8"/>
<name>A0A388LKI8_CHABU</name>
<dbReference type="PANTHER" id="PTHR44749:SF1">
    <property type="entry name" value="TETRATRICOPEPTIDE-LIKE HELICAL DOMAIN-CONTAINING PROTEIN"/>
    <property type="match status" value="1"/>
</dbReference>
<dbReference type="Proteomes" id="UP000265515">
    <property type="component" value="Unassembled WGS sequence"/>
</dbReference>
<dbReference type="STRING" id="69332.A0A388LKI8"/>
<accession>A0A388LKI8</accession>
<evidence type="ECO:0000313" key="3">
    <source>
        <dbReference type="Proteomes" id="UP000265515"/>
    </source>
</evidence>
<evidence type="ECO:0000313" key="2">
    <source>
        <dbReference type="EMBL" id="GBG82838.1"/>
    </source>
</evidence>
<proteinExistence type="predicted"/>
<keyword evidence="3" id="KW-1185">Reference proteome</keyword>
<gene>
    <name evidence="2" type="ORF">CBR_g36368</name>
</gene>
<dbReference type="GO" id="GO:0045892">
    <property type="term" value="P:negative regulation of DNA-templated transcription"/>
    <property type="evidence" value="ECO:0007669"/>
    <property type="project" value="InterPro"/>
</dbReference>